<name>A0ABS1X061_9GAMM</name>
<keyword evidence="1" id="KW-1133">Transmembrane helix</keyword>
<evidence type="ECO:0000256" key="2">
    <source>
        <dbReference type="SAM" id="SignalP"/>
    </source>
</evidence>
<dbReference type="EMBL" id="JAEVLS010000004">
    <property type="protein sequence ID" value="MBM0106589.1"/>
    <property type="molecule type" value="Genomic_DNA"/>
</dbReference>
<protein>
    <submittedName>
        <fullName evidence="3">HupE/UreJ family protein</fullName>
    </submittedName>
</protein>
<feature type="transmembrane region" description="Helical" evidence="1">
    <location>
        <begin position="147"/>
        <end position="171"/>
    </location>
</feature>
<organism evidence="3 4">
    <name type="scientific">Steroidobacter gossypii</name>
    <dbReference type="NCBI Taxonomy" id="2805490"/>
    <lineage>
        <taxon>Bacteria</taxon>
        <taxon>Pseudomonadati</taxon>
        <taxon>Pseudomonadota</taxon>
        <taxon>Gammaproteobacteria</taxon>
        <taxon>Steroidobacterales</taxon>
        <taxon>Steroidobacteraceae</taxon>
        <taxon>Steroidobacter</taxon>
    </lineage>
</organism>
<reference evidence="3 4" key="1">
    <citation type="journal article" date="2021" name="Int. J. Syst. Evol. Microbiol.">
        <title>Steroidobacter gossypii sp. nov., isolated from soil of cotton cropping field.</title>
        <authorList>
            <person name="Huang R."/>
            <person name="Yang S."/>
            <person name="Zhen C."/>
            <person name="Liu W."/>
        </authorList>
    </citation>
    <scope>NUCLEOTIDE SEQUENCE [LARGE SCALE GENOMIC DNA]</scope>
    <source>
        <strain evidence="3 4">S1-65</strain>
    </source>
</reference>
<dbReference type="Pfam" id="PF13795">
    <property type="entry name" value="HupE_UreJ_2"/>
    <property type="match status" value="1"/>
</dbReference>
<feature type="transmembrane region" description="Helical" evidence="1">
    <location>
        <begin position="178"/>
        <end position="200"/>
    </location>
</feature>
<feature type="chain" id="PRO_5046227573" evidence="2">
    <location>
        <begin position="24"/>
        <end position="332"/>
    </location>
</feature>
<accession>A0ABS1X061</accession>
<keyword evidence="2" id="KW-0732">Signal</keyword>
<dbReference type="RefSeq" id="WP_203168709.1">
    <property type="nucleotide sequence ID" value="NZ_JAEVLS010000004.1"/>
</dbReference>
<proteinExistence type="predicted"/>
<keyword evidence="1" id="KW-0812">Transmembrane</keyword>
<evidence type="ECO:0000313" key="4">
    <source>
        <dbReference type="Proteomes" id="UP000661077"/>
    </source>
</evidence>
<dbReference type="Proteomes" id="UP000661077">
    <property type="component" value="Unassembled WGS sequence"/>
</dbReference>
<feature type="transmembrane region" description="Helical" evidence="1">
    <location>
        <begin position="269"/>
        <end position="295"/>
    </location>
</feature>
<keyword evidence="1" id="KW-0472">Membrane</keyword>
<feature type="transmembrane region" description="Helical" evidence="1">
    <location>
        <begin position="307"/>
        <end position="324"/>
    </location>
</feature>
<gene>
    <name evidence="3" type="ORF">JM946_17810</name>
</gene>
<sequence>MRTLVTIAIAFAVLVTTCAPALAHEIRPAYLQIREIESSTYDVLWKTPAQGDMRLALNAVMPTSCRNLGVTRGTLVNAAAIEQQRIVCEGGIAGRRIVFENLATTLTDVIVRFEPLSGAPRLLRVTGATPFVEIPTQQSVFAIAASYFSFGVEHILLGFDHLLFVLCLLMLIDERKSLLLAITAFTLAHSLTLAGTTFGWLRFASAPVEASIALSIAFLAAEIVKQRAGRTRSTQLHPEIAAFGFGLLHGFGFASALQDIGMPEDALPLALVSFNLGVETGQIVFVTAVLALTGLWQRYVRALPLSLYRASAYMAGVTASFWFIERSVRIVL</sequence>
<dbReference type="InterPro" id="IPR032809">
    <property type="entry name" value="Put_HupE_UreJ"/>
</dbReference>
<evidence type="ECO:0000313" key="3">
    <source>
        <dbReference type="EMBL" id="MBM0106589.1"/>
    </source>
</evidence>
<feature type="transmembrane region" description="Helical" evidence="1">
    <location>
        <begin position="206"/>
        <end position="224"/>
    </location>
</feature>
<feature type="signal peptide" evidence="2">
    <location>
        <begin position="1"/>
        <end position="23"/>
    </location>
</feature>
<keyword evidence="4" id="KW-1185">Reference proteome</keyword>
<comment type="caution">
    <text evidence="3">The sequence shown here is derived from an EMBL/GenBank/DDBJ whole genome shotgun (WGS) entry which is preliminary data.</text>
</comment>
<feature type="transmembrane region" description="Helical" evidence="1">
    <location>
        <begin position="236"/>
        <end position="257"/>
    </location>
</feature>
<evidence type="ECO:0000256" key="1">
    <source>
        <dbReference type="SAM" id="Phobius"/>
    </source>
</evidence>